<keyword evidence="1" id="KW-0597">Phosphoprotein</keyword>
<reference evidence="3" key="3">
    <citation type="submission" date="2025-08" db="UniProtKB">
        <authorList>
            <consortium name="Ensembl"/>
        </authorList>
    </citation>
    <scope>IDENTIFICATION</scope>
</reference>
<evidence type="ECO:0000313" key="4">
    <source>
        <dbReference type="Proteomes" id="UP000018467"/>
    </source>
</evidence>
<proteinExistence type="predicted"/>
<feature type="region of interest" description="Disordered" evidence="2">
    <location>
        <begin position="19"/>
        <end position="49"/>
    </location>
</feature>
<accession>A0A3B1KCV0</accession>
<dbReference type="GO" id="GO:0072015">
    <property type="term" value="P:podocyte development"/>
    <property type="evidence" value="ECO:0007669"/>
    <property type="project" value="TreeGrafter"/>
</dbReference>
<dbReference type="Ensembl" id="ENSAMXT00000046370.1">
    <property type="protein sequence ID" value="ENSAMXP00000051524.1"/>
    <property type="gene ID" value="ENSAMXG00000042680.1"/>
</dbReference>
<dbReference type="Pfam" id="PF15388">
    <property type="entry name" value="FAM117"/>
    <property type="match status" value="1"/>
</dbReference>
<reference evidence="4" key="1">
    <citation type="submission" date="2013-03" db="EMBL/GenBank/DDBJ databases">
        <authorList>
            <person name="Jeffery W."/>
            <person name="Warren W."/>
            <person name="Wilson R.K."/>
        </authorList>
    </citation>
    <scope>NUCLEOTIDE SEQUENCE</scope>
    <source>
        <strain evidence="4">female</strain>
    </source>
</reference>
<dbReference type="PANTHER" id="PTHR14972:SF3">
    <property type="entry name" value="GLUCOCORTICOID-INDUCED TRANSCRIPT 1 PROTEIN"/>
    <property type="match status" value="1"/>
</dbReference>
<evidence type="ECO:0000256" key="1">
    <source>
        <dbReference type="ARBA" id="ARBA00022553"/>
    </source>
</evidence>
<name>A0A3B1KCV0_ASTMX</name>
<feature type="compositionally biased region" description="Polar residues" evidence="2">
    <location>
        <begin position="262"/>
        <end position="273"/>
    </location>
</feature>
<protein>
    <submittedName>
        <fullName evidence="3">Glucocorticoid induced 1</fullName>
    </submittedName>
</protein>
<sequence>MQIAVLPDAGRTVLQAVQDNPGSYSHSRLAWNDHRTPPPPSPSSFNSSIGGRAAVSRLKLKPTHGLCSSGPVEKTLHQEKRGASSAGEVEKLKPQSAGPPHQQNSSMDLITEQYLCGQWPRELHHHHQPQRTCMTDKATQTPVFWSDDLEGLSIQKRSASWSSAEHREEIAKLCHQLRRSVLGFHRNKESPESPSLSLCSQVQTKLPPASSTSMSVTKPAVCRVSSYNDSINRELESVFLSDTCRQQERELQDGRCAPVPPHQNSDTHTQSTDAQLSISDHHCPHLFPFAADAPHGTELFTSRSECGEGCDYVNESSSPLPPLASSPKPNNSFIFKRVPPEGCEKIKVFEETFSCRSRGFPVFSCPDRNKVSFIPTGSGPFCPVRQPGSSLCPSDCRPVSQNAQPTGQLKQTGGQDVPPSHCFSSYRTQHY</sequence>
<evidence type="ECO:0000313" key="3">
    <source>
        <dbReference type="Ensembl" id="ENSAMXP00000051524.1"/>
    </source>
</evidence>
<keyword evidence="4" id="KW-1185">Reference proteome</keyword>
<dbReference type="InParanoid" id="A0A3B1KCV0"/>
<dbReference type="GeneTree" id="ENSGT00950000183046"/>
<dbReference type="OrthoDB" id="10037581at2759"/>
<feature type="region of interest" description="Disordered" evidence="2">
    <location>
        <begin position="62"/>
        <end position="105"/>
    </location>
</feature>
<dbReference type="GO" id="GO:0005737">
    <property type="term" value="C:cytoplasm"/>
    <property type="evidence" value="ECO:0007669"/>
    <property type="project" value="TreeGrafter"/>
</dbReference>
<dbReference type="Bgee" id="ENSAMXG00000042680">
    <property type="expression patterns" value="Expressed in zone of skin and 10 other cell types or tissues"/>
</dbReference>
<feature type="region of interest" description="Disordered" evidence="2">
    <location>
        <begin position="396"/>
        <end position="418"/>
    </location>
</feature>
<organism evidence="3 4">
    <name type="scientific">Astyanax mexicanus</name>
    <name type="common">Blind cave fish</name>
    <name type="synonym">Astyanax fasciatus mexicanus</name>
    <dbReference type="NCBI Taxonomy" id="7994"/>
    <lineage>
        <taxon>Eukaryota</taxon>
        <taxon>Metazoa</taxon>
        <taxon>Chordata</taxon>
        <taxon>Craniata</taxon>
        <taxon>Vertebrata</taxon>
        <taxon>Euteleostomi</taxon>
        <taxon>Actinopterygii</taxon>
        <taxon>Neopterygii</taxon>
        <taxon>Teleostei</taxon>
        <taxon>Ostariophysi</taxon>
        <taxon>Characiformes</taxon>
        <taxon>Characoidei</taxon>
        <taxon>Acestrorhamphidae</taxon>
        <taxon>Acestrorhamphinae</taxon>
        <taxon>Astyanax</taxon>
    </lineage>
</organism>
<feature type="compositionally biased region" description="Polar residues" evidence="2">
    <location>
        <begin position="399"/>
        <end position="414"/>
    </location>
</feature>
<evidence type="ECO:0000256" key="2">
    <source>
        <dbReference type="SAM" id="MobiDB-lite"/>
    </source>
</evidence>
<reference evidence="3" key="4">
    <citation type="submission" date="2025-09" db="UniProtKB">
        <authorList>
            <consortium name="Ensembl"/>
        </authorList>
    </citation>
    <scope>IDENTIFICATION</scope>
</reference>
<dbReference type="AlphaFoldDB" id="A0A3B1KCV0"/>
<reference evidence="4" key="2">
    <citation type="journal article" date="2014" name="Nat. Commun.">
        <title>The cavefish genome reveals candidate genes for eye loss.</title>
        <authorList>
            <person name="McGaugh S.E."/>
            <person name="Gross J.B."/>
            <person name="Aken B."/>
            <person name="Blin M."/>
            <person name="Borowsky R."/>
            <person name="Chalopin D."/>
            <person name="Hinaux H."/>
            <person name="Jeffery W.R."/>
            <person name="Keene A."/>
            <person name="Ma L."/>
            <person name="Minx P."/>
            <person name="Murphy D."/>
            <person name="O'Quin K.E."/>
            <person name="Retaux S."/>
            <person name="Rohner N."/>
            <person name="Searle S.M."/>
            <person name="Stahl B.A."/>
            <person name="Tabin C."/>
            <person name="Volff J.N."/>
            <person name="Yoshizawa M."/>
            <person name="Warren W.C."/>
        </authorList>
    </citation>
    <scope>NUCLEOTIDE SEQUENCE [LARGE SCALE GENOMIC DNA]</scope>
    <source>
        <strain evidence="4">female</strain>
    </source>
</reference>
<dbReference type="InterPro" id="IPR026642">
    <property type="entry name" value="Glcci1/FAM117"/>
</dbReference>
<dbReference type="PANTHER" id="PTHR14972">
    <property type="entry name" value="AGAP011572-PA"/>
    <property type="match status" value="1"/>
</dbReference>
<dbReference type="Proteomes" id="UP000018467">
    <property type="component" value="Unassembled WGS sequence"/>
</dbReference>
<feature type="region of interest" description="Disordered" evidence="2">
    <location>
        <begin position="251"/>
        <end position="273"/>
    </location>
</feature>
<feature type="compositionally biased region" description="Basic and acidic residues" evidence="2">
    <location>
        <begin position="74"/>
        <end position="93"/>
    </location>
</feature>